<dbReference type="AlphaFoldDB" id="A0A4R7SQB4"/>
<dbReference type="Proteomes" id="UP000295662">
    <property type="component" value="Unassembled WGS sequence"/>
</dbReference>
<dbReference type="Gene3D" id="1.10.10.1320">
    <property type="entry name" value="Anti-sigma factor, zinc-finger domain"/>
    <property type="match status" value="1"/>
</dbReference>
<dbReference type="Pfam" id="PF12034">
    <property type="entry name" value="YfbK_C"/>
    <property type="match status" value="1"/>
</dbReference>
<keyword evidence="4" id="KW-1185">Reference proteome</keyword>
<proteinExistence type="predicted"/>
<dbReference type="InterPro" id="IPR041916">
    <property type="entry name" value="Anti_sigma_zinc_sf"/>
</dbReference>
<reference evidence="3 4" key="1">
    <citation type="submission" date="2019-03" db="EMBL/GenBank/DDBJ databases">
        <title>Genomic Encyclopedia of Archaeal and Bacterial Type Strains, Phase II (KMG-II): from individual species to whole genera.</title>
        <authorList>
            <person name="Goeker M."/>
        </authorList>
    </citation>
    <scope>NUCLEOTIDE SEQUENCE [LARGE SCALE GENOMIC DNA]</scope>
    <source>
        <strain evidence="3 4">ATCC 25309</strain>
    </source>
</reference>
<evidence type="ECO:0000259" key="2">
    <source>
        <dbReference type="Pfam" id="PF12034"/>
    </source>
</evidence>
<accession>A0A4R7SQB4</accession>
<dbReference type="EMBL" id="SOCA01000001">
    <property type="protein sequence ID" value="TDU81154.1"/>
    <property type="molecule type" value="Genomic_DNA"/>
</dbReference>
<name>A0A4R7SQB4_9BACT</name>
<feature type="domain" description="Uncharacterized protein YfbK C-terminal" evidence="2">
    <location>
        <begin position="407"/>
        <end position="475"/>
    </location>
</feature>
<protein>
    <submittedName>
        <fullName evidence="3">Anti-sigma factor RsiW</fullName>
    </submittedName>
</protein>
<evidence type="ECO:0000313" key="3">
    <source>
        <dbReference type="EMBL" id="TDU81154.1"/>
    </source>
</evidence>
<dbReference type="RefSeq" id="WP_133793132.1">
    <property type="nucleotide sequence ID" value="NZ_SOCA01000001.1"/>
</dbReference>
<dbReference type="OrthoDB" id="178610at2"/>
<comment type="caution">
    <text evidence="3">The sequence shown here is derived from an EMBL/GenBank/DDBJ whole genome shotgun (WGS) entry which is preliminary data.</text>
</comment>
<feature type="region of interest" description="Disordered" evidence="1">
    <location>
        <begin position="269"/>
        <end position="288"/>
    </location>
</feature>
<evidence type="ECO:0000313" key="4">
    <source>
        <dbReference type="Proteomes" id="UP000295662"/>
    </source>
</evidence>
<feature type="compositionally biased region" description="Basic and acidic residues" evidence="1">
    <location>
        <begin position="279"/>
        <end position="288"/>
    </location>
</feature>
<dbReference type="InterPro" id="IPR021908">
    <property type="entry name" value="YfbK_C"/>
</dbReference>
<organism evidence="3 4">
    <name type="scientific">Prosthecobacter fusiformis</name>
    <dbReference type="NCBI Taxonomy" id="48464"/>
    <lineage>
        <taxon>Bacteria</taxon>
        <taxon>Pseudomonadati</taxon>
        <taxon>Verrucomicrobiota</taxon>
        <taxon>Verrucomicrobiia</taxon>
        <taxon>Verrucomicrobiales</taxon>
        <taxon>Verrucomicrobiaceae</taxon>
        <taxon>Prosthecobacter</taxon>
    </lineage>
</organism>
<gene>
    <name evidence="3" type="ORF">EI77_00456</name>
</gene>
<sequence length="481" mass="51509">MKSSPHENPDLTAYALGELHARQATEIHALLAACPVATHELEQVEAVTDALRQGAPIPQDRLLPEQRHAVLYPTNLPRRMGPLMPRPIPRKPSIFRPIINGVIKAAAIVVLTGAAYIIGRHTGLGTAPEEIIVETAAPAPVIVPQETPVVAKEPEAMVALAPEADAPVIEEVEAILTPAPVSEKAEIAAISSPAPVPMVVAAPSAKPDAVLTKPMAAPVASISSRPLPLTTPGRHVAFLSASRHPVDQFDLTPAQIRPRPAKVNKNSLLAAPAPIRQAPESKDNGKPRTPDLYIHSWKADVASCPWNEDHRLLRVTIQLPADQPAAMTKASYPLRVTFDPNNVREYRQLCERHQPAAELRKAGTHVVWYEFLPNGSGDGVKTVATVTLDKGHFTTQTVGPFDSTKLSIQDAGGAWTQAREDFVFDSAVVGFGLLMRGVPSTPQLDHGLVLRLAEQSKGADVTGERGRFIKLVREAAGAAGL</sequence>
<evidence type="ECO:0000256" key="1">
    <source>
        <dbReference type="SAM" id="MobiDB-lite"/>
    </source>
</evidence>